<proteinExistence type="inferred from homology"/>
<dbReference type="Pfam" id="PF05347">
    <property type="entry name" value="Complex1_LYR"/>
    <property type="match status" value="1"/>
</dbReference>
<organism evidence="8 9">
    <name type="scientific">Psilocybe cf. subviscida</name>
    <dbReference type="NCBI Taxonomy" id="2480587"/>
    <lineage>
        <taxon>Eukaryota</taxon>
        <taxon>Fungi</taxon>
        <taxon>Dikarya</taxon>
        <taxon>Basidiomycota</taxon>
        <taxon>Agaricomycotina</taxon>
        <taxon>Agaricomycetes</taxon>
        <taxon>Agaricomycetidae</taxon>
        <taxon>Agaricales</taxon>
        <taxon>Agaricineae</taxon>
        <taxon>Strophariaceae</taxon>
        <taxon>Psilocybe</taxon>
    </lineage>
</organism>
<evidence type="ECO:0000313" key="8">
    <source>
        <dbReference type="EMBL" id="KAF5311759.1"/>
    </source>
</evidence>
<keyword evidence="9" id="KW-1185">Reference proteome</keyword>
<evidence type="ECO:0000259" key="7">
    <source>
        <dbReference type="Pfam" id="PF05347"/>
    </source>
</evidence>
<accession>A0A8H5ETG3</accession>
<dbReference type="GO" id="GO:0005739">
    <property type="term" value="C:mitochondrion"/>
    <property type="evidence" value="ECO:0007669"/>
    <property type="project" value="UniProtKB-SubCell"/>
</dbReference>
<keyword evidence="3" id="KW-0809">Transit peptide</keyword>
<dbReference type="PANTHER" id="PTHR13675:SF0">
    <property type="entry name" value="LYR MOTIF-CONTAINING PROTEIN 2"/>
    <property type="match status" value="1"/>
</dbReference>
<evidence type="ECO:0000256" key="6">
    <source>
        <dbReference type="ARBA" id="ARBA00044735"/>
    </source>
</evidence>
<dbReference type="OrthoDB" id="74240at2759"/>
<dbReference type="InterPro" id="IPR008011">
    <property type="entry name" value="Complex1_LYR_dom"/>
</dbReference>
<dbReference type="PANTHER" id="PTHR13675">
    <property type="entry name" value="LYR MOTIF-CONTAINING PROTEIN 2"/>
    <property type="match status" value="1"/>
</dbReference>
<sequence length="86" mass="10213">MVSLFSSGPTLKHFILRQQVLDLYRYAVRASRAIPDPVTRRETIAWIRAEFERNKHLTDVERIEAQIKITRRELKSTLPPYFKKSK</sequence>
<comment type="subcellular location">
    <subcellularLocation>
        <location evidence="1">Mitochondrion</location>
    </subcellularLocation>
</comment>
<comment type="caution">
    <text evidence="8">The sequence shown here is derived from an EMBL/GenBank/DDBJ whole genome shotgun (WGS) entry which is preliminary data.</text>
</comment>
<feature type="domain" description="Complex 1 LYR protein" evidence="7">
    <location>
        <begin position="18"/>
        <end position="75"/>
    </location>
</feature>
<dbReference type="CDD" id="cd20262">
    <property type="entry name" value="Complex1_LYR_LYRM2"/>
    <property type="match status" value="1"/>
</dbReference>
<evidence type="ECO:0000256" key="5">
    <source>
        <dbReference type="ARBA" id="ARBA00026235"/>
    </source>
</evidence>
<gene>
    <name evidence="8" type="ORF">D9619_003015</name>
</gene>
<evidence type="ECO:0000256" key="4">
    <source>
        <dbReference type="ARBA" id="ARBA00023128"/>
    </source>
</evidence>
<evidence type="ECO:0000256" key="2">
    <source>
        <dbReference type="ARBA" id="ARBA00009508"/>
    </source>
</evidence>
<comment type="similarity">
    <text evidence="2">Belongs to the complex I LYR family.</text>
</comment>
<keyword evidence="4" id="KW-0496">Mitochondrion</keyword>
<dbReference type="AlphaFoldDB" id="A0A8H5ETG3"/>
<dbReference type="EMBL" id="JAACJJ010000056">
    <property type="protein sequence ID" value="KAF5311759.1"/>
    <property type="molecule type" value="Genomic_DNA"/>
</dbReference>
<protein>
    <recommendedName>
        <fullName evidence="5">LYR motif-containing protein 2</fullName>
    </recommendedName>
</protein>
<evidence type="ECO:0000313" key="9">
    <source>
        <dbReference type="Proteomes" id="UP000567179"/>
    </source>
</evidence>
<evidence type="ECO:0000256" key="3">
    <source>
        <dbReference type="ARBA" id="ARBA00022946"/>
    </source>
</evidence>
<reference evidence="8 9" key="1">
    <citation type="journal article" date="2020" name="ISME J.">
        <title>Uncovering the hidden diversity of litter-decomposition mechanisms in mushroom-forming fungi.</title>
        <authorList>
            <person name="Floudas D."/>
            <person name="Bentzer J."/>
            <person name="Ahren D."/>
            <person name="Johansson T."/>
            <person name="Persson P."/>
            <person name="Tunlid A."/>
        </authorList>
    </citation>
    <scope>NUCLEOTIDE SEQUENCE [LARGE SCALE GENOMIC DNA]</scope>
    <source>
        <strain evidence="8 9">CBS 101986</strain>
    </source>
</reference>
<comment type="function">
    <text evidence="6">Involved in efficient integration of the N-module into mitochondrial respiratory chain complex I.</text>
</comment>
<name>A0A8H5ETG3_9AGAR</name>
<dbReference type="Proteomes" id="UP000567179">
    <property type="component" value="Unassembled WGS sequence"/>
</dbReference>
<evidence type="ECO:0000256" key="1">
    <source>
        <dbReference type="ARBA" id="ARBA00004173"/>
    </source>
</evidence>
<dbReference type="InterPro" id="IPR045293">
    <property type="entry name" value="Complex1_LYR_LYRM2"/>
</dbReference>